<comment type="caution">
    <text evidence="1">The sequence shown here is derived from an EMBL/GenBank/DDBJ whole genome shotgun (WGS) entry which is preliminary data.</text>
</comment>
<proteinExistence type="predicted"/>
<accession>A0A086QCP7</accession>
<reference evidence="1 2" key="1">
    <citation type="submission" date="2014-04" db="EMBL/GenBank/DDBJ databases">
        <authorList>
            <person name="Sibley D."/>
            <person name="Venepally P."/>
            <person name="Karamycheva S."/>
            <person name="Hadjithomas M."/>
            <person name="Khan A."/>
            <person name="Brunk B."/>
            <person name="Roos D."/>
            <person name="Caler E."/>
            <person name="Lorenzi H."/>
        </authorList>
    </citation>
    <scope>NUCLEOTIDE SEQUENCE [LARGE SCALE GENOMIC DNA]</scope>
    <source>
        <strain evidence="1 2">MAS</strain>
    </source>
</reference>
<evidence type="ECO:0000313" key="2">
    <source>
        <dbReference type="Proteomes" id="UP000028821"/>
    </source>
</evidence>
<sequence>MCLPEGCFKSSKWLAQAMAFCIDKTFTKCLFEKTRNEPRSRLRPVTAAVRLVMITMVSIQRATAADRLPRRGAISVIPKCCMQLACASCAKRFTSFSRKGKNPLAFYGDQLHAVALLPATIRRGRARWRILPPATRTKSIYSVELTKRFRLSGEVTKVSA</sequence>
<dbReference type="EMBL" id="AEXC02001783">
    <property type="protein sequence ID" value="KFH10379.1"/>
    <property type="molecule type" value="Genomic_DNA"/>
</dbReference>
<dbReference type="AlphaFoldDB" id="A0A086QCP7"/>
<dbReference type="VEuPathDB" id="ToxoDB:TGMAS_212830"/>
<organism evidence="1 2">
    <name type="scientific">Toxoplasma gondii MAS</name>
    <dbReference type="NCBI Taxonomy" id="943118"/>
    <lineage>
        <taxon>Eukaryota</taxon>
        <taxon>Sar</taxon>
        <taxon>Alveolata</taxon>
        <taxon>Apicomplexa</taxon>
        <taxon>Conoidasida</taxon>
        <taxon>Coccidia</taxon>
        <taxon>Eucoccidiorida</taxon>
        <taxon>Eimeriorina</taxon>
        <taxon>Sarcocystidae</taxon>
        <taxon>Toxoplasma</taxon>
    </lineage>
</organism>
<gene>
    <name evidence="1" type="ORF">TGMAS_212830</name>
</gene>
<name>A0A086QCP7_TOXGO</name>
<dbReference type="Proteomes" id="UP000028821">
    <property type="component" value="Unassembled WGS sequence"/>
</dbReference>
<protein>
    <submittedName>
        <fullName evidence="1">Expressed protein JLP1</fullName>
    </submittedName>
</protein>
<evidence type="ECO:0000313" key="1">
    <source>
        <dbReference type="EMBL" id="KFH10379.1"/>
    </source>
</evidence>